<evidence type="ECO:0000256" key="1">
    <source>
        <dbReference type="SAM" id="Phobius"/>
    </source>
</evidence>
<evidence type="ECO:0000313" key="4">
    <source>
        <dbReference type="EMBL" id="TGY06541.1"/>
    </source>
</evidence>
<evidence type="ECO:0000313" key="2">
    <source>
        <dbReference type="EMBL" id="GFH86768.1"/>
    </source>
</evidence>
<dbReference type="Proteomes" id="UP000298073">
    <property type="component" value="Unassembled WGS sequence"/>
</dbReference>
<dbReference type="Proteomes" id="UP000491181">
    <property type="component" value="Unassembled WGS sequence"/>
</dbReference>
<evidence type="ECO:0000313" key="5">
    <source>
        <dbReference type="Proteomes" id="UP000298073"/>
    </source>
</evidence>
<reference evidence="4 6" key="2">
    <citation type="submission" date="2019-04" db="EMBL/GenBank/DDBJ databases">
        <title>Microbes associate with the intestines of laboratory mice.</title>
        <authorList>
            <person name="Navarre W."/>
            <person name="Wong E."/>
            <person name="Huang K."/>
            <person name="Tropini C."/>
            <person name="Ng K."/>
            <person name="Yu B."/>
        </authorList>
    </citation>
    <scope>NUCLEOTIDE SEQUENCE [LARGE SCALE GENOMIC DNA]</scope>
    <source>
        <strain evidence="4 6">NM70_E10</strain>
    </source>
</reference>
<organism evidence="4 6">
    <name type="scientific">Bacteroides acidifaciens</name>
    <dbReference type="NCBI Taxonomy" id="85831"/>
    <lineage>
        <taxon>Bacteria</taxon>
        <taxon>Pseudomonadati</taxon>
        <taxon>Bacteroidota</taxon>
        <taxon>Bacteroidia</taxon>
        <taxon>Bacteroidales</taxon>
        <taxon>Bacteroidaceae</taxon>
        <taxon>Bacteroides</taxon>
    </lineage>
</organism>
<dbReference type="AlphaFoldDB" id="A0A4S2AYH0"/>
<dbReference type="Proteomes" id="UP000305751">
    <property type="component" value="Unassembled WGS sequence"/>
</dbReference>
<reference evidence="3 5" key="1">
    <citation type="submission" date="2019-03" db="EMBL/GenBank/DDBJ databases">
        <title>Diversity of the mouse oral microbiome.</title>
        <authorList>
            <person name="Joseph S."/>
            <person name="Aduse-Opoku J."/>
            <person name="Curtis M."/>
            <person name="Wade W."/>
            <person name="Hashim A."/>
        </authorList>
    </citation>
    <scope>NUCLEOTIDE SEQUENCE [LARGE SCALE GENOMIC DNA]</scope>
    <source>
        <strain evidence="3 5">P2318</strain>
    </source>
</reference>
<name>A0A4S2AYH0_9BACE</name>
<evidence type="ECO:0000313" key="6">
    <source>
        <dbReference type="Proteomes" id="UP000305751"/>
    </source>
</evidence>
<comment type="caution">
    <text evidence="4">The sequence shown here is derived from an EMBL/GenBank/DDBJ whole genome shotgun (WGS) entry which is preliminary data.</text>
</comment>
<keyword evidence="1" id="KW-0812">Transmembrane</keyword>
<reference evidence="2 7" key="3">
    <citation type="journal article" date="2020" name="Microbiome">
        <title>Single-cell genomics of uncultured bacteria reveals dietary fiber responders in the mouse gut microbiota.</title>
        <authorList>
            <person name="Chijiiwa R."/>
            <person name="Hosokawa M."/>
            <person name="Kogawa M."/>
            <person name="Nishikawa Y."/>
            <person name="Ide K."/>
            <person name="Sakanashi C."/>
            <person name="Takahashi K."/>
            <person name="Takeyama H."/>
        </authorList>
    </citation>
    <scope>NUCLEOTIDE SEQUENCE [LARGE SCALE GENOMIC DNA]</scope>
    <source>
        <strain evidence="2">IMSAGC_001</strain>
    </source>
</reference>
<dbReference type="EMBL" id="SPPV01000002">
    <property type="protein sequence ID" value="TFU52755.1"/>
    <property type="molecule type" value="Genomic_DNA"/>
</dbReference>
<accession>A0A4S2AYH0</accession>
<feature type="transmembrane region" description="Helical" evidence="1">
    <location>
        <begin position="19"/>
        <end position="39"/>
    </location>
</feature>
<keyword evidence="6" id="KW-1185">Reference proteome</keyword>
<evidence type="ECO:0000313" key="7">
    <source>
        <dbReference type="Proteomes" id="UP000491181"/>
    </source>
</evidence>
<dbReference type="EMBL" id="BLLS01000056">
    <property type="protein sequence ID" value="GFH86768.1"/>
    <property type="molecule type" value="Genomic_DNA"/>
</dbReference>
<proteinExistence type="predicted"/>
<protein>
    <submittedName>
        <fullName evidence="4">Uncharacterized protein</fullName>
    </submittedName>
</protein>
<dbReference type="EMBL" id="SRZA01000012">
    <property type="protein sequence ID" value="TGY06541.1"/>
    <property type="molecule type" value="Genomic_DNA"/>
</dbReference>
<sequence>MIKLEVVVILFFRAYKVTIIFHIIGINMLYFMLFNIKYLDIAILRKSSRNFFRGNSCMFKKSSYLCIAFNEKHF</sequence>
<evidence type="ECO:0000313" key="3">
    <source>
        <dbReference type="EMBL" id="TFU52755.1"/>
    </source>
</evidence>
<keyword evidence="1" id="KW-0472">Membrane</keyword>
<keyword evidence="1" id="KW-1133">Transmembrane helix</keyword>
<gene>
    <name evidence="3" type="ORF">E4T97_01510</name>
    <name evidence="4" type="ORF">E5356_06355</name>
    <name evidence="2" type="ORF">IMSAGC001_02179</name>
</gene>